<dbReference type="PANTHER" id="PTHR11999">
    <property type="entry name" value="GROUP II PYRIDOXAL-5-PHOSPHATE DECARBOXYLASE"/>
    <property type="match status" value="1"/>
</dbReference>
<dbReference type="Gene3D" id="1.20.1340.10">
    <property type="entry name" value="dopa decarboxylase, N-terminal domain"/>
    <property type="match status" value="1"/>
</dbReference>
<dbReference type="PRINTS" id="PR00800">
    <property type="entry name" value="YHDCRBOXLASE"/>
</dbReference>
<evidence type="ECO:0000256" key="2">
    <source>
        <dbReference type="ARBA" id="ARBA00009533"/>
    </source>
</evidence>
<dbReference type="InterPro" id="IPR002129">
    <property type="entry name" value="PyrdxlP-dep_de-COase"/>
</dbReference>
<evidence type="ECO:0000313" key="9">
    <source>
        <dbReference type="Proteomes" id="UP000094094"/>
    </source>
</evidence>
<evidence type="ECO:0000256" key="5">
    <source>
        <dbReference type="ARBA" id="ARBA00023239"/>
    </source>
</evidence>
<organism evidence="8 9">
    <name type="scientific">Streptomyces lydicus</name>
    <dbReference type="NCBI Taxonomy" id="47763"/>
    <lineage>
        <taxon>Bacteria</taxon>
        <taxon>Bacillati</taxon>
        <taxon>Actinomycetota</taxon>
        <taxon>Actinomycetes</taxon>
        <taxon>Kitasatosporales</taxon>
        <taxon>Streptomycetaceae</taxon>
        <taxon>Streptomyces</taxon>
    </lineage>
</organism>
<dbReference type="InterPro" id="IPR015424">
    <property type="entry name" value="PyrdxlP-dep_Trfase"/>
</dbReference>
<evidence type="ECO:0000256" key="7">
    <source>
        <dbReference type="RuleBase" id="RU000382"/>
    </source>
</evidence>
<dbReference type="Gene3D" id="3.40.640.10">
    <property type="entry name" value="Type I PLP-dependent aspartate aminotransferase-like (Major domain)"/>
    <property type="match status" value="1"/>
</dbReference>
<dbReference type="RefSeq" id="WP_069567560.1">
    <property type="nucleotide sequence ID" value="NZ_CP017157.1"/>
</dbReference>
<reference evidence="8 9" key="1">
    <citation type="submission" date="2016-09" db="EMBL/GenBank/DDBJ databases">
        <title>Complete genome sequencing of Streptomyces lydicus 103 and metabolic pathways analysis of antibiotic biosynthesis.</title>
        <authorList>
            <person name="Jia N."/>
            <person name="Ding M.-Z."/>
            <person name="Gao F."/>
            <person name="Yuan Y.-J."/>
        </authorList>
    </citation>
    <scope>NUCLEOTIDE SEQUENCE [LARGE SCALE GENOMIC DNA]</scope>
    <source>
        <strain evidence="8 9">103</strain>
    </source>
</reference>
<evidence type="ECO:0000256" key="6">
    <source>
        <dbReference type="PIRSR" id="PIRSR602129-50"/>
    </source>
</evidence>
<dbReference type="GO" id="GO:0004058">
    <property type="term" value="F:aromatic-L-amino-acid decarboxylase activity"/>
    <property type="evidence" value="ECO:0007669"/>
    <property type="project" value="UniProtKB-ARBA"/>
</dbReference>
<evidence type="ECO:0000256" key="3">
    <source>
        <dbReference type="ARBA" id="ARBA00022793"/>
    </source>
</evidence>
<dbReference type="GO" id="GO:0006520">
    <property type="term" value="P:amino acid metabolic process"/>
    <property type="evidence" value="ECO:0007669"/>
    <property type="project" value="InterPro"/>
</dbReference>
<accession>A0A1D7VGK1</accession>
<keyword evidence="4 6" id="KW-0663">Pyridoxal phosphate</keyword>
<protein>
    <recommendedName>
        <fullName evidence="10">Amino acid decarboxylase</fullName>
    </recommendedName>
</protein>
<dbReference type="PROSITE" id="PS00392">
    <property type="entry name" value="DDC_GAD_HDC_YDC"/>
    <property type="match status" value="1"/>
</dbReference>
<dbReference type="Proteomes" id="UP000094094">
    <property type="component" value="Chromosome"/>
</dbReference>
<dbReference type="InterPro" id="IPR015422">
    <property type="entry name" value="PyrdxlP-dep_Trfase_small"/>
</dbReference>
<dbReference type="InterPro" id="IPR015421">
    <property type="entry name" value="PyrdxlP-dep_Trfase_major"/>
</dbReference>
<dbReference type="KEGG" id="slc:SL103_05030"/>
<keyword evidence="3" id="KW-0210">Decarboxylase</keyword>
<dbReference type="AlphaFoldDB" id="A0A1D7VGK1"/>
<comment type="cofactor">
    <cofactor evidence="1 6 7">
        <name>pyridoxal 5'-phosphate</name>
        <dbReference type="ChEBI" id="CHEBI:597326"/>
    </cofactor>
</comment>
<dbReference type="Pfam" id="PF00282">
    <property type="entry name" value="Pyridoxal_deC"/>
    <property type="match status" value="1"/>
</dbReference>
<dbReference type="SUPFAM" id="SSF53383">
    <property type="entry name" value="PLP-dependent transferases"/>
    <property type="match status" value="1"/>
</dbReference>
<gene>
    <name evidence="8" type="ORF">SL103_05030</name>
</gene>
<dbReference type="Gene3D" id="3.90.1150.10">
    <property type="entry name" value="Aspartate Aminotransferase, domain 1"/>
    <property type="match status" value="1"/>
</dbReference>
<evidence type="ECO:0000313" key="8">
    <source>
        <dbReference type="EMBL" id="AOP45688.1"/>
    </source>
</evidence>
<keyword evidence="5 7" id="KW-0456">Lyase</keyword>
<dbReference type="EMBL" id="CP017157">
    <property type="protein sequence ID" value="AOP45688.1"/>
    <property type="molecule type" value="Genomic_DNA"/>
</dbReference>
<keyword evidence="9" id="KW-1185">Reference proteome</keyword>
<proteinExistence type="inferred from homology"/>
<dbReference type="GO" id="GO:0005737">
    <property type="term" value="C:cytoplasm"/>
    <property type="evidence" value="ECO:0007669"/>
    <property type="project" value="TreeGrafter"/>
</dbReference>
<dbReference type="OrthoDB" id="3335676at2"/>
<evidence type="ECO:0008006" key="10">
    <source>
        <dbReference type="Google" id="ProtNLM"/>
    </source>
</evidence>
<dbReference type="PANTHER" id="PTHR11999:SF70">
    <property type="entry name" value="MIP05841P"/>
    <property type="match status" value="1"/>
</dbReference>
<name>A0A1D7VGK1_9ACTN</name>
<dbReference type="GO" id="GO:0030170">
    <property type="term" value="F:pyridoxal phosphate binding"/>
    <property type="evidence" value="ECO:0007669"/>
    <property type="project" value="InterPro"/>
</dbReference>
<dbReference type="InterPro" id="IPR021115">
    <property type="entry name" value="Pyridoxal-P_BS"/>
</dbReference>
<dbReference type="GO" id="GO:0019752">
    <property type="term" value="P:carboxylic acid metabolic process"/>
    <property type="evidence" value="ECO:0007669"/>
    <property type="project" value="InterPro"/>
</dbReference>
<evidence type="ECO:0000256" key="1">
    <source>
        <dbReference type="ARBA" id="ARBA00001933"/>
    </source>
</evidence>
<dbReference type="InterPro" id="IPR010977">
    <property type="entry name" value="Aromatic_deC"/>
</dbReference>
<sequence length="492" mass="54070">MSENVGDWSPEELEKNGHLLLSQLREHFTTLRTQPVTTTRSAQEIRAVIDEPLPTAPQPFPEILRQTWDDVRPNLTLWNHPRFHAYFSNSSSGPAILAEMFTAAMNVNVMLWDAAPAAAAVELTVLDWLAQMVGYPVAQDSVLVDGASLGTLYALAAARERLSGLDIRQQGLAGRDLPRLRIYASDQTHSSVDKAAITLGIGLDNVVRLPAGPTGRLDPEALRAALERDVRSGHRPLAVVANVGTTSIGAIDPVEEIAEVCAAHDTWLHVDAAYGGFWRLAPEVRPLLPDLSRADSVVANPHKVLLSPMEAGALFCRHRDALTNTFRVVPEYLRTRHEDGSVDFMNYSLQLGRQFRALKLWWLIKTFGVAGLTSRLSAAAALADGLRARARAHPDWTVENDSPFPLVCLRHRPHDRDLDDEETDALNRRVHRAVNDAGTSFVSHTVLPTGYALRISIGNIHTTEADIDALWGELTAAAERCAAPRLTERSTL</sequence>
<evidence type="ECO:0000256" key="4">
    <source>
        <dbReference type="ARBA" id="ARBA00022898"/>
    </source>
</evidence>
<feature type="modified residue" description="N6-(pyridoxal phosphate)lysine" evidence="6">
    <location>
        <position position="303"/>
    </location>
</feature>
<comment type="similarity">
    <text evidence="2 7">Belongs to the group II decarboxylase family.</text>
</comment>